<keyword evidence="2" id="KW-0805">Transcription regulation</keyword>
<dbReference type="InterPro" id="IPR010982">
    <property type="entry name" value="Lambda_DNA-bd_dom_sf"/>
</dbReference>
<feature type="domain" description="HTH lacI-type" evidence="5">
    <location>
        <begin position="2"/>
        <end position="56"/>
    </location>
</feature>
<dbReference type="PROSITE" id="PS50932">
    <property type="entry name" value="HTH_LACI_2"/>
    <property type="match status" value="1"/>
</dbReference>
<dbReference type="InterPro" id="IPR046335">
    <property type="entry name" value="LacI/GalR-like_sensor"/>
</dbReference>
<evidence type="ECO:0000313" key="7">
    <source>
        <dbReference type="Proteomes" id="UP001180487"/>
    </source>
</evidence>
<dbReference type="SMART" id="SM00354">
    <property type="entry name" value="HTH_LACI"/>
    <property type="match status" value="1"/>
</dbReference>
<reference evidence="6 7" key="1">
    <citation type="submission" date="2023-07" db="EMBL/GenBank/DDBJ databases">
        <title>Sorghum-associated microbial communities from plants grown in Nebraska, USA.</title>
        <authorList>
            <person name="Schachtman D."/>
        </authorList>
    </citation>
    <scope>NUCLEOTIDE SEQUENCE [LARGE SCALE GENOMIC DNA]</scope>
    <source>
        <strain evidence="6 7">BE313</strain>
    </source>
</reference>
<accession>A0ABU2C7Y9</accession>
<comment type="caution">
    <text evidence="6">The sequence shown here is derived from an EMBL/GenBank/DDBJ whole genome shotgun (WGS) entry which is preliminary data.</text>
</comment>
<proteinExistence type="predicted"/>
<name>A0ABU2C7Y9_9BURK</name>
<keyword evidence="3" id="KW-0238">DNA-binding</keyword>
<dbReference type="SUPFAM" id="SSF47413">
    <property type="entry name" value="lambda repressor-like DNA-binding domains"/>
    <property type="match status" value="1"/>
</dbReference>
<keyword evidence="7" id="KW-1185">Reference proteome</keyword>
<evidence type="ECO:0000256" key="1">
    <source>
        <dbReference type="ARBA" id="ARBA00022491"/>
    </source>
</evidence>
<dbReference type="SUPFAM" id="SSF53822">
    <property type="entry name" value="Periplasmic binding protein-like I"/>
    <property type="match status" value="1"/>
</dbReference>
<evidence type="ECO:0000259" key="5">
    <source>
        <dbReference type="PROSITE" id="PS50932"/>
    </source>
</evidence>
<dbReference type="PROSITE" id="PS00356">
    <property type="entry name" value="HTH_LACI_1"/>
    <property type="match status" value="1"/>
</dbReference>
<dbReference type="Gene3D" id="3.40.50.2300">
    <property type="match status" value="2"/>
</dbReference>
<dbReference type="PANTHER" id="PTHR30146:SF148">
    <property type="entry name" value="HTH-TYPE TRANSCRIPTIONAL REPRESSOR PURR-RELATED"/>
    <property type="match status" value="1"/>
</dbReference>
<evidence type="ECO:0000313" key="6">
    <source>
        <dbReference type="EMBL" id="MDR7377416.1"/>
    </source>
</evidence>
<organism evidence="6 7">
    <name type="scientific">Rhodoferax ferrireducens</name>
    <dbReference type="NCBI Taxonomy" id="192843"/>
    <lineage>
        <taxon>Bacteria</taxon>
        <taxon>Pseudomonadati</taxon>
        <taxon>Pseudomonadota</taxon>
        <taxon>Betaproteobacteria</taxon>
        <taxon>Burkholderiales</taxon>
        <taxon>Comamonadaceae</taxon>
        <taxon>Rhodoferax</taxon>
    </lineage>
</organism>
<dbReference type="Pfam" id="PF13377">
    <property type="entry name" value="Peripla_BP_3"/>
    <property type="match status" value="1"/>
</dbReference>
<evidence type="ECO:0000256" key="3">
    <source>
        <dbReference type="ARBA" id="ARBA00023125"/>
    </source>
</evidence>
<dbReference type="Gene3D" id="1.10.260.40">
    <property type="entry name" value="lambda repressor-like DNA-binding domains"/>
    <property type="match status" value="1"/>
</dbReference>
<keyword evidence="1" id="KW-0678">Repressor</keyword>
<dbReference type="PANTHER" id="PTHR30146">
    <property type="entry name" value="LACI-RELATED TRANSCRIPTIONAL REPRESSOR"/>
    <property type="match status" value="1"/>
</dbReference>
<sequence>MASIKDVARHANVSISTVSHVVNRTRFVSDKARQDVEAAIRALGYVPSAVARSLKSNTTRTLGMLIPNCSNPYFAEIVRSVEDHCFASGYTLILCNTDDEPLRQSVYLKVLAEKRVDGLIIISTGEDSDLQDLLQGLTTPTVLLDREVTHVHCDLVETANVQGGQMATEHLVALGHRRIACIGGPAELSPSAQRIQGWRNALAAAALDANDLLWHSDFSSQGGFTAMQAILQSPQQPTAVFVCNDLMGIGALSAAHEAGLRIPQDLSIIGFDDIELARFTSPPLTTIVQPKQRIGRLAVDMLLERIQGGRTDTRQVLLQPELIVRASTASPTTP</sequence>
<dbReference type="RefSeq" id="WP_310373087.1">
    <property type="nucleotide sequence ID" value="NZ_JAVDXT010000002.1"/>
</dbReference>
<dbReference type="EMBL" id="JAVDXT010000002">
    <property type="protein sequence ID" value="MDR7377416.1"/>
    <property type="molecule type" value="Genomic_DNA"/>
</dbReference>
<dbReference type="Pfam" id="PF00356">
    <property type="entry name" value="LacI"/>
    <property type="match status" value="1"/>
</dbReference>
<evidence type="ECO:0000256" key="2">
    <source>
        <dbReference type="ARBA" id="ARBA00023015"/>
    </source>
</evidence>
<dbReference type="InterPro" id="IPR028082">
    <property type="entry name" value="Peripla_BP_I"/>
</dbReference>
<protein>
    <submittedName>
        <fullName evidence="6">LacI family transcriptional regulator</fullName>
    </submittedName>
</protein>
<keyword evidence="4" id="KW-0804">Transcription</keyword>
<dbReference type="InterPro" id="IPR000843">
    <property type="entry name" value="HTH_LacI"/>
</dbReference>
<evidence type="ECO:0000256" key="4">
    <source>
        <dbReference type="ARBA" id="ARBA00023163"/>
    </source>
</evidence>
<dbReference type="Proteomes" id="UP001180487">
    <property type="component" value="Unassembled WGS sequence"/>
</dbReference>
<dbReference type="CDD" id="cd01392">
    <property type="entry name" value="HTH_LacI"/>
    <property type="match status" value="1"/>
</dbReference>
<gene>
    <name evidence="6" type="ORF">J2X19_002095</name>
</gene>